<dbReference type="PANTHER" id="PTHR14136:SF17">
    <property type="entry name" value="BTB_POZ DOMAIN-CONTAINING PROTEIN KCTD9"/>
    <property type="match status" value="1"/>
</dbReference>
<dbReference type="Proteomes" id="UP000727993">
    <property type="component" value="Unassembled WGS sequence"/>
</dbReference>
<dbReference type="EMBL" id="JADJZA010000005">
    <property type="protein sequence ID" value="MBK9296760.1"/>
    <property type="molecule type" value="Genomic_DNA"/>
</dbReference>
<dbReference type="Gene3D" id="2.160.20.80">
    <property type="entry name" value="E3 ubiquitin-protein ligase SopA"/>
    <property type="match status" value="1"/>
</dbReference>
<sequence>MTAALAGYLAITQLAQHLDLTLPTSIADGEHVTLGVRSVRPDGRSHHDRSFRWPWPGNWTPRIDADASAAECSHGLHIALGWRGLSATNPVHVCQIVAYREVDVVHRGYTKLRVSQVAVLDVVDVHWLARDANLRGANLHGANLRDADLRGADLRGTDLCSADLYGANLYGADLRGADLRGANLRGAEPVRRQPARRQPVAPPAPLPPLRRPARRRPAPRQPAAPTCAPPTCPAPTCAPPPVRRRPARRQPERRQP</sequence>
<feature type="region of interest" description="Disordered" evidence="1">
    <location>
        <begin position="187"/>
        <end position="256"/>
    </location>
</feature>
<gene>
    <name evidence="2" type="ORF">IPN02_07940</name>
</gene>
<feature type="compositionally biased region" description="Pro residues" evidence="1">
    <location>
        <begin position="200"/>
        <end position="210"/>
    </location>
</feature>
<feature type="compositionally biased region" description="Pro residues" evidence="1">
    <location>
        <begin position="219"/>
        <end position="241"/>
    </location>
</feature>
<dbReference type="PANTHER" id="PTHR14136">
    <property type="entry name" value="BTB_POZ DOMAIN-CONTAINING PROTEIN KCTD9"/>
    <property type="match status" value="1"/>
</dbReference>
<dbReference type="Pfam" id="PF00805">
    <property type="entry name" value="Pentapeptide"/>
    <property type="match status" value="1"/>
</dbReference>
<name>A0A936TFM3_9ACTN</name>
<reference evidence="2 3" key="1">
    <citation type="submission" date="2020-10" db="EMBL/GenBank/DDBJ databases">
        <title>Connecting structure to function with the recovery of over 1000 high-quality activated sludge metagenome-assembled genomes encoding full-length rRNA genes using long-read sequencing.</title>
        <authorList>
            <person name="Singleton C.M."/>
            <person name="Petriglieri F."/>
            <person name="Kristensen J.M."/>
            <person name="Kirkegaard R.H."/>
            <person name="Michaelsen T.Y."/>
            <person name="Andersen M.H."/>
            <person name="Karst S.M."/>
            <person name="Dueholm M.S."/>
            <person name="Nielsen P.H."/>
            <person name="Albertsen M."/>
        </authorList>
    </citation>
    <scope>NUCLEOTIDE SEQUENCE [LARGE SCALE GENOMIC DNA]</scope>
    <source>
        <strain evidence="2">Lyne_18-Q3-R50-59_MAXAC.006</strain>
    </source>
</reference>
<organism evidence="2 3">
    <name type="scientific">Candidatus Neomicrothrix subdominans</name>
    <dbReference type="NCBI Taxonomy" id="2954438"/>
    <lineage>
        <taxon>Bacteria</taxon>
        <taxon>Bacillati</taxon>
        <taxon>Actinomycetota</taxon>
        <taxon>Acidimicrobiia</taxon>
        <taxon>Acidimicrobiales</taxon>
        <taxon>Microthrixaceae</taxon>
        <taxon>Candidatus Neomicrothrix</taxon>
    </lineage>
</organism>
<dbReference type="InterPro" id="IPR001646">
    <property type="entry name" value="5peptide_repeat"/>
</dbReference>
<evidence type="ECO:0000313" key="2">
    <source>
        <dbReference type="EMBL" id="MBK9296760.1"/>
    </source>
</evidence>
<dbReference type="InterPro" id="IPR051082">
    <property type="entry name" value="Pentapeptide-BTB/POZ_domain"/>
</dbReference>
<evidence type="ECO:0000313" key="3">
    <source>
        <dbReference type="Proteomes" id="UP000727993"/>
    </source>
</evidence>
<accession>A0A936TFM3</accession>
<proteinExistence type="predicted"/>
<evidence type="ECO:0000256" key="1">
    <source>
        <dbReference type="SAM" id="MobiDB-lite"/>
    </source>
</evidence>
<dbReference type="AlphaFoldDB" id="A0A936TFM3"/>
<protein>
    <submittedName>
        <fullName evidence="2">Pentapeptide repeat-containing protein</fullName>
    </submittedName>
</protein>
<comment type="caution">
    <text evidence="2">The sequence shown here is derived from an EMBL/GenBank/DDBJ whole genome shotgun (WGS) entry which is preliminary data.</text>
</comment>
<dbReference type="SUPFAM" id="SSF141571">
    <property type="entry name" value="Pentapeptide repeat-like"/>
    <property type="match status" value="1"/>
</dbReference>